<proteinExistence type="inferred from homology"/>
<dbReference type="InterPro" id="IPR011771">
    <property type="entry name" value="BchH"/>
</dbReference>
<evidence type="ECO:0000256" key="2">
    <source>
        <dbReference type="ARBA" id="ARBA00012825"/>
    </source>
</evidence>
<name>A0ABY3RLL4_9BRAD</name>
<sequence>MPKRISVADNTPIRVVIVTMDSHLASAALRARAALQAELPGLDLKVHAADEWGCHPDALQRCNDDIATGDIIVATMLFMEDHIQPVLPALTARRDHCDAMIGCLSAGEVVRLTRLGKLTMSGSATGVLGLLKRLRGSSRPGGAASGQGQMKMLQRMPRLLRYIPGTAQDLRAYFLTLQYWLAGSEQNFANMVRYLVGRYADGSRASLRGKLNAAEPVTYPDVGLYHPRLAQRIIDRADELPAVPKAVGRVGVILMRSYLLAANTAHYDGVISSLEARGLAVVPVFACGLDSRPAIERYFQKDGVATVDAVVSLTGFSLVGGPAYNDARAAEEVMASLDVPLIAAHPLEFQTVEQWHDDARGLTPVEATMMVAIPELDGAVGPTVFGGRSSMGDAGRDMASLPERAAQLAARVGKLVELRRSARASRRLAVVLFNFPPNGGAAGTAAYLSVFESLHNVMNSLRAAGYTIDVPATVDELRARVLKGNAERFGTAANVAARIPVDQHVRRERHLAEIEKQWGPAPGRHQTDGASLLVLGEQFGNVFVGLQPAFGYEGDPMRLLFERSFAPTHAFAAFYRWMREDFRAHAVLHFGTHGALEFMPGKQAGLSAECWPERLIGDLPNFYIYASNNPSEGALAKRRGGATLISYLTPSITRAGLYKGLADLKSSLDAWRNLSPDATAQVRADSVALIQAQAAAVDLASAEPAWDGERDARIAALATSVLELEYSLIPHGLHVVGASPPEAQRNELLELAGIADAAKRAELDRLLATDSETPAILHALDGGYIRPVPGGDLLRNTDVLPTGRNLHGFDPFRIPSAFALKDAERQVARLLARHAGEGHGLPETIALVLWGTDNLKTEGGPIAQALWLMGAEPRHDSYGRLCGANLIPLERLGRPRIDVVITLSGIFRDLMPLQTKLLAEAALLAAAADEPAEMNYVRKHALAFQAAHGGELADAALRVFGNAEGAYGANVNQLIDCGAWTDEDELADVYTRRKGFAYGTDGRPVRRDALLGHVLAGVDAAYQNVDSVELGVTTIDHYFDTLGGISRAVRRAKGEAAPVYIGDQTRGEGTVRTLSEQVALETRTRTLNPKWYEALLAHGYEGVRQIESHVTNTMGWSATTGQVAPWVYQQITTTFVLDEAMRERLASLNPAASAKIANRLIEAHERNYWTPDPAMLDVLRKAGEELEDRLEGVGVAA</sequence>
<dbReference type="CDD" id="cd10150">
    <property type="entry name" value="CobN_like"/>
    <property type="match status" value="1"/>
</dbReference>
<evidence type="ECO:0000259" key="11">
    <source>
        <dbReference type="Pfam" id="PF11965"/>
    </source>
</evidence>
<evidence type="ECO:0000256" key="4">
    <source>
        <dbReference type="ARBA" id="ARBA00022598"/>
    </source>
</evidence>
<evidence type="ECO:0000256" key="9">
    <source>
        <dbReference type="ARBA" id="ARBA00048693"/>
    </source>
</evidence>
<feature type="domain" description="Magnesium chelatase subunit H N-terminal" evidence="11">
    <location>
        <begin position="14"/>
        <end position="174"/>
    </location>
</feature>
<reference evidence="12" key="1">
    <citation type="journal article" date="2024" name="Antonie Van Leeuwenhoek">
        <title>Bradyrhizobium ontarionense sp. nov., a novel bacterial symbiont isolated from Aeschynomene indica (Indian jointvetch), harbours photosynthesis, nitrogen fixation and nitrous oxide (N2O) reductase genes.</title>
        <authorList>
            <person name="Bromfield E.S.P."/>
            <person name="Cloutier S."/>
        </authorList>
    </citation>
    <scope>NUCLEOTIDE SEQUENCE</scope>
    <source>
        <strain evidence="12">A19</strain>
    </source>
</reference>
<keyword evidence="6" id="KW-0067">ATP-binding</keyword>
<evidence type="ECO:0000256" key="7">
    <source>
        <dbReference type="ARBA" id="ARBA00023171"/>
    </source>
</evidence>
<dbReference type="PANTHER" id="PTHR44119:SF1">
    <property type="entry name" value="MAGNESIUM-CHELATASE SUBUNIT CHLH, CHLOROPLASTIC"/>
    <property type="match status" value="1"/>
</dbReference>
<dbReference type="EC" id="6.6.1.1" evidence="2"/>
<dbReference type="Pfam" id="PF02514">
    <property type="entry name" value="CobN-Mg_chel"/>
    <property type="match status" value="1"/>
</dbReference>
<dbReference type="NCBIfam" id="NF009942">
    <property type="entry name" value="PRK13405.1"/>
    <property type="match status" value="1"/>
</dbReference>
<dbReference type="InterPro" id="IPR003672">
    <property type="entry name" value="CobN/Mg_chltase"/>
</dbReference>
<dbReference type="PANTHER" id="PTHR44119">
    <property type="entry name" value="MAGNESIUM-CHELATASE SUBUNIT CHLH, CHLOROPLASTIC"/>
    <property type="match status" value="1"/>
</dbReference>
<accession>A0ABY3RLL4</accession>
<dbReference type="RefSeq" id="WP_231327137.1">
    <property type="nucleotide sequence ID" value="NZ_CP088156.1"/>
</dbReference>
<dbReference type="Pfam" id="PF11965">
    <property type="entry name" value="DUF3479"/>
    <property type="match status" value="1"/>
</dbReference>
<comment type="similarity">
    <text evidence="1">Belongs to the Mg-chelatase subunit H family.</text>
</comment>
<evidence type="ECO:0000256" key="5">
    <source>
        <dbReference type="ARBA" id="ARBA00022741"/>
    </source>
</evidence>
<organism evidence="12 13">
    <name type="scientific">Bradyrhizobium ontarionense</name>
    <dbReference type="NCBI Taxonomy" id="2898149"/>
    <lineage>
        <taxon>Bacteria</taxon>
        <taxon>Pseudomonadati</taxon>
        <taxon>Pseudomonadota</taxon>
        <taxon>Alphaproteobacteria</taxon>
        <taxon>Hyphomicrobiales</taxon>
        <taxon>Nitrobacteraceae</taxon>
        <taxon>Bradyrhizobium</taxon>
    </lineage>
</organism>
<dbReference type="EMBL" id="CP088156">
    <property type="protein sequence ID" value="UFZ07687.1"/>
    <property type="molecule type" value="Genomic_DNA"/>
</dbReference>
<comment type="pathway">
    <text evidence="8">Porphyrin-containing compound metabolism.</text>
</comment>
<comment type="catalytic activity">
    <reaction evidence="9">
        <text>protoporphyrin IX + Mg(2+) + ATP + H2O = Mg-protoporphyrin IX + ADP + phosphate + 3 H(+)</text>
        <dbReference type="Rhea" id="RHEA:13961"/>
        <dbReference type="ChEBI" id="CHEBI:15377"/>
        <dbReference type="ChEBI" id="CHEBI:15378"/>
        <dbReference type="ChEBI" id="CHEBI:18420"/>
        <dbReference type="ChEBI" id="CHEBI:30616"/>
        <dbReference type="ChEBI" id="CHEBI:43474"/>
        <dbReference type="ChEBI" id="CHEBI:57306"/>
        <dbReference type="ChEBI" id="CHEBI:60492"/>
        <dbReference type="ChEBI" id="CHEBI:456216"/>
        <dbReference type="EC" id="6.6.1.1"/>
    </reaction>
</comment>
<dbReference type="InterPro" id="IPR022571">
    <property type="entry name" value="Mg_chelatase_H_N"/>
</dbReference>
<keyword evidence="13" id="KW-1185">Reference proteome</keyword>
<keyword evidence="7" id="KW-0149">Chlorophyll biosynthesis</keyword>
<evidence type="ECO:0000256" key="8">
    <source>
        <dbReference type="ARBA" id="ARBA00023444"/>
    </source>
</evidence>
<evidence type="ECO:0000313" key="12">
    <source>
        <dbReference type="EMBL" id="UFZ07687.1"/>
    </source>
</evidence>
<keyword evidence="4 12" id="KW-0436">Ligase</keyword>
<dbReference type="GO" id="GO:0016851">
    <property type="term" value="F:magnesium chelatase activity"/>
    <property type="evidence" value="ECO:0007669"/>
    <property type="project" value="UniProtKB-EC"/>
</dbReference>
<keyword evidence="5" id="KW-0547">Nucleotide-binding</keyword>
<protein>
    <recommendedName>
        <fullName evidence="2">magnesium chelatase</fullName>
        <ecNumber evidence="2">6.6.1.1</ecNumber>
    </recommendedName>
</protein>
<evidence type="ECO:0000256" key="3">
    <source>
        <dbReference type="ARBA" id="ARBA00022531"/>
    </source>
</evidence>
<feature type="domain" description="CobN/magnesium chelatase" evidence="10">
    <location>
        <begin position="178"/>
        <end position="770"/>
    </location>
</feature>
<dbReference type="NCBIfam" id="TIGR02025">
    <property type="entry name" value="BchH"/>
    <property type="match status" value="1"/>
</dbReference>
<gene>
    <name evidence="12" type="ORF">LQG66_15865</name>
</gene>
<evidence type="ECO:0000256" key="1">
    <source>
        <dbReference type="ARBA" id="ARBA00010851"/>
    </source>
</evidence>
<evidence type="ECO:0000256" key="6">
    <source>
        <dbReference type="ARBA" id="ARBA00022840"/>
    </source>
</evidence>
<dbReference type="Proteomes" id="UP001431010">
    <property type="component" value="Chromosome"/>
</dbReference>
<evidence type="ECO:0000259" key="10">
    <source>
        <dbReference type="Pfam" id="PF02514"/>
    </source>
</evidence>
<keyword evidence="3" id="KW-0602">Photosynthesis</keyword>
<evidence type="ECO:0000313" key="13">
    <source>
        <dbReference type="Proteomes" id="UP001431010"/>
    </source>
</evidence>